<accession>C9LT07</accession>
<dbReference type="SUPFAM" id="SSF46785">
    <property type="entry name" value="Winged helix' DNA-binding domain"/>
    <property type="match status" value="1"/>
</dbReference>
<dbReference type="Gene3D" id="3.30.70.920">
    <property type="match status" value="1"/>
</dbReference>
<dbReference type="Pfam" id="PF01037">
    <property type="entry name" value="AsnC_trans_reg"/>
    <property type="match status" value="1"/>
</dbReference>
<feature type="domain" description="Transcription regulator AsnC/Lrp ligand binding" evidence="1">
    <location>
        <begin position="66"/>
        <end position="139"/>
    </location>
</feature>
<dbReference type="Gene3D" id="1.10.10.10">
    <property type="entry name" value="Winged helix-like DNA-binding domain superfamily/Winged helix DNA-binding domain"/>
    <property type="match status" value="1"/>
</dbReference>
<dbReference type="eggNOG" id="COG1522">
    <property type="taxonomic scope" value="Bacteria"/>
</dbReference>
<evidence type="ECO:0000259" key="1">
    <source>
        <dbReference type="Pfam" id="PF01037"/>
    </source>
</evidence>
<dbReference type="InterPro" id="IPR011008">
    <property type="entry name" value="Dimeric_a/b-barrel"/>
</dbReference>
<dbReference type="InterPro" id="IPR036388">
    <property type="entry name" value="WH-like_DNA-bd_sf"/>
</dbReference>
<evidence type="ECO:0000313" key="2">
    <source>
        <dbReference type="EMBL" id="EEX78106.1"/>
    </source>
</evidence>
<dbReference type="Proteomes" id="UP000003505">
    <property type="component" value="Unassembled WGS sequence"/>
</dbReference>
<dbReference type="InterPro" id="IPR050684">
    <property type="entry name" value="HTH-Siroheme_Decarb"/>
</dbReference>
<proteinExistence type="predicted"/>
<dbReference type="InterPro" id="IPR019887">
    <property type="entry name" value="Tscrpt_reg_AsnC/Lrp_C"/>
</dbReference>
<dbReference type="EMBL" id="ACKP02000011">
    <property type="protein sequence ID" value="EEX78106.1"/>
    <property type="molecule type" value="Genomic_DNA"/>
</dbReference>
<dbReference type="InterPro" id="IPR019888">
    <property type="entry name" value="Tscrpt_reg_AsnC-like"/>
</dbReference>
<dbReference type="InterPro" id="IPR036390">
    <property type="entry name" value="WH_DNA-bd_sf"/>
</dbReference>
<dbReference type="AlphaFoldDB" id="C9LT07"/>
<dbReference type="SMART" id="SM00344">
    <property type="entry name" value="HTH_ASNC"/>
    <property type="match status" value="1"/>
</dbReference>
<organism evidence="2 3">
    <name type="scientific">Selenomonas sputigena (strain ATCC 35185 / DSM 20758 / CCUG 44933 / VPI D19B-28)</name>
    <dbReference type="NCBI Taxonomy" id="546271"/>
    <lineage>
        <taxon>Bacteria</taxon>
        <taxon>Bacillati</taxon>
        <taxon>Bacillota</taxon>
        <taxon>Negativicutes</taxon>
        <taxon>Selenomonadales</taxon>
        <taxon>Selenomonadaceae</taxon>
        <taxon>Selenomonas</taxon>
    </lineage>
</organism>
<sequence>MTMRELLELLEHDARRPVGEIAAVLKKSEYEVEKDIRGLEQDKIILSYNTLINWQKFGDDTVTAIIEVNLTPEREVGFDAIAERIYRFEEVRTVYLMSGSFDLLVIIEGKSLQDVANFVATRLSTIDGVTQTRSHFMLKAYKKDGTIIDDKEKDRRLVVSP</sequence>
<dbReference type="SUPFAM" id="SSF54909">
    <property type="entry name" value="Dimeric alpha+beta barrel"/>
    <property type="match status" value="1"/>
</dbReference>
<comment type="caution">
    <text evidence="2">The sequence shown here is derived from an EMBL/GenBank/DDBJ whole genome shotgun (WGS) entry which is preliminary data.</text>
</comment>
<gene>
    <name evidence="2" type="ORF">SELSPUOL_00587</name>
</gene>
<evidence type="ECO:0000313" key="3">
    <source>
        <dbReference type="Proteomes" id="UP000003505"/>
    </source>
</evidence>
<name>C9LT07_SELS3</name>
<dbReference type="PANTHER" id="PTHR43413:SF7">
    <property type="entry name" value="HTH-TYPE TRANSCRIPTIONAL REGULATOR PTR2"/>
    <property type="match status" value="1"/>
</dbReference>
<dbReference type="PANTHER" id="PTHR43413">
    <property type="entry name" value="TRANSCRIPTIONAL REGULATOR, ASNC FAMILY"/>
    <property type="match status" value="1"/>
</dbReference>
<dbReference type="STRING" id="546271.Selsp_1594"/>
<reference evidence="2 3" key="1">
    <citation type="submission" date="2009-09" db="EMBL/GenBank/DDBJ databases">
        <authorList>
            <person name="Weinstock G."/>
            <person name="Sodergren E."/>
            <person name="Clifton S."/>
            <person name="Fulton L."/>
            <person name="Fulton B."/>
            <person name="Courtney L."/>
            <person name="Fronick C."/>
            <person name="Harrison M."/>
            <person name="Strong C."/>
            <person name="Farmer C."/>
            <person name="Delahaunty K."/>
            <person name="Markovic C."/>
            <person name="Hall O."/>
            <person name="Minx P."/>
            <person name="Tomlinson C."/>
            <person name="Mitreva M."/>
            <person name="Nelson J."/>
            <person name="Hou S."/>
            <person name="Wollam A."/>
            <person name="Pepin K.H."/>
            <person name="Johnson M."/>
            <person name="Bhonagiri V."/>
            <person name="Nash W.E."/>
            <person name="Warren W."/>
            <person name="Chinwalla A."/>
            <person name="Mardis E.R."/>
            <person name="Wilson R.K."/>
        </authorList>
    </citation>
    <scope>NUCLEOTIDE SEQUENCE [LARGE SCALE GENOMIC DNA]</scope>
    <source>
        <strain evidence="3">ATCC 35185 / DSM 20758 / VPI D19B-28</strain>
    </source>
</reference>
<protein>
    <submittedName>
        <fullName evidence="2">Transcriptional regulator, AsnC family</fullName>
    </submittedName>
</protein>